<dbReference type="Gene3D" id="3.30.10.20">
    <property type="match status" value="1"/>
</dbReference>
<dbReference type="PANTHER" id="PTHR30627">
    <property type="entry name" value="PEPTIDOGLYCAN D,D-TRANSPEPTIDASE"/>
    <property type="match status" value="1"/>
</dbReference>
<dbReference type="GO" id="GO:0071555">
    <property type="term" value="P:cell wall organization"/>
    <property type="evidence" value="ECO:0007669"/>
    <property type="project" value="TreeGrafter"/>
</dbReference>
<evidence type="ECO:0000313" key="6">
    <source>
        <dbReference type="Proteomes" id="UP000886725"/>
    </source>
</evidence>
<keyword evidence="3" id="KW-0472">Membrane</keyword>
<protein>
    <submittedName>
        <fullName evidence="5">Stage V sporulation protein D</fullName>
    </submittedName>
</protein>
<dbReference type="InterPro" id="IPR005543">
    <property type="entry name" value="PASTA_dom"/>
</dbReference>
<dbReference type="Gene3D" id="3.90.1310.10">
    <property type="entry name" value="Penicillin-binding protein 2a (Domain 2)"/>
    <property type="match status" value="1"/>
</dbReference>
<feature type="domain" description="PASTA" evidence="4">
    <location>
        <begin position="583"/>
        <end position="640"/>
    </location>
</feature>
<dbReference type="Pfam" id="PF03793">
    <property type="entry name" value="PASTA"/>
    <property type="match status" value="1"/>
</dbReference>
<dbReference type="InterPro" id="IPR012338">
    <property type="entry name" value="Beta-lactam/transpept-like"/>
</dbReference>
<evidence type="ECO:0000256" key="1">
    <source>
        <dbReference type="ARBA" id="ARBA00004370"/>
    </source>
</evidence>
<dbReference type="GO" id="GO:0008658">
    <property type="term" value="F:penicillin binding"/>
    <property type="evidence" value="ECO:0007669"/>
    <property type="project" value="InterPro"/>
</dbReference>
<dbReference type="SMART" id="SM00740">
    <property type="entry name" value="PASTA"/>
    <property type="match status" value="1"/>
</dbReference>
<dbReference type="InterPro" id="IPR036138">
    <property type="entry name" value="PBP_dimer_sf"/>
</dbReference>
<gene>
    <name evidence="5" type="ORF">IAC85_06150</name>
</gene>
<dbReference type="Gene3D" id="3.30.450.330">
    <property type="match status" value="1"/>
</dbReference>
<proteinExistence type="inferred from homology"/>
<dbReference type="Pfam" id="PF00905">
    <property type="entry name" value="Transpeptidase"/>
    <property type="match status" value="1"/>
</dbReference>
<comment type="caution">
    <text evidence="5">The sequence shown here is derived from an EMBL/GenBank/DDBJ whole genome shotgun (WGS) entry which is preliminary data.</text>
</comment>
<comment type="subcellular location">
    <subcellularLocation>
        <location evidence="1">Membrane</location>
    </subcellularLocation>
</comment>
<reference evidence="5" key="1">
    <citation type="submission" date="2020-10" db="EMBL/GenBank/DDBJ databases">
        <authorList>
            <person name="Gilroy R."/>
        </authorList>
    </citation>
    <scope>NUCLEOTIDE SEQUENCE</scope>
    <source>
        <strain evidence="5">CHK165-10780</strain>
    </source>
</reference>
<dbReference type="SUPFAM" id="SSF56601">
    <property type="entry name" value="beta-lactamase/transpeptidase-like"/>
    <property type="match status" value="1"/>
</dbReference>
<organism evidence="5 6">
    <name type="scientific">Candidatus Faecenecus gallistercoris</name>
    <dbReference type="NCBI Taxonomy" id="2840793"/>
    <lineage>
        <taxon>Bacteria</taxon>
        <taxon>Bacillati</taxon>
        <taxon>Bacillota</taxon>
        <taxon>Bacillota incertae sedis</taxon>
        <taxon>Candidatus Faecenecus</taxon>
    </lineage>
</organism>
<dbReference type="Proteomes" id="UP000886725">
    <property type="component" value="Unassembled WGS sequence"/>
</dbReference>
<dbReference type="InterPro" id="IPR001460">
    <property type="entry name" value="PCN-bd_Tpept"/>
</dbReference>
<dbReference type="Pfam" id="PF03717">
    <property type="entry name" value="PBP_dimer"/>
    <property type="match status" value="1"/>
</dbReference>
<evidence type="ECO:0000259" key="4">
    <source>
        <dbReference type="PROSITE" id="PS51178"/>
    </source>
</evidence>
<evidence type="ECO:0000256" key="3">
    <source>
        <dbReference type="ARBA" id="ARBA00023136"/>
    </source>
</evidence>
<accession>A0A9D1CL15</accession>
<dbReference type="InterPro" id="IPR005311">
    <property type="entry name" value="PBP_dimer"/>
</dbReference>
<dbReference type="AlphaFoldDB" id="A0A9D1CL15"/>
<evidence type="ECO:0000256" key="2">
    <source>
        <dbReference type="ARBA" id="ARBA00007171"/>
    </source>
</evidence>
<dbReference type="InterPro" id="IPR011927">
    <property type="entry name" value="SpoVD_pbp"/>
</dbReference>
<dbReference type="InterPro" id="IPR050515">
    <property type="entry name" value="Beta-lactam/transpept"/>
</dbReference>
<dbReference type="SUPFAM" id="SSF56519">
    <property type="entry name" value="Penicillin binding protein dimerisation domain"/>
    <property type="match status" value="1"/>
</dbReference>
<dbReference type="NCBIfam" id="TIGR02214">
    <property type="entry name" value="spoVD_pbp"/>
    <property type="match status" value="1"/>
</dbReference>
<dbReference type="Gene3D" id="3.40.710.10">
    <property type="entry name" value="DD-peptidase/beta-lactamase superfamily"/>
    <property type="match status" value="1"/>
</dbReference>
<comment type="similarity">
    <text evidence="2">Belongs to the transpeptidase family.</text>
</comment>
<name>A0A9D1CL15_9FIRM</name>
<dbReference type="PANTHER" id="PTHR30627:SF1">
    <property type="entry name" value="PEPTIDOGLYCAN D,D-TRANSPEPTIDASE FTSI"/>
    <property type="match status" value="1"/>
</dbReference>
<sequence>MKQVMVMFAKKINRRIIFTVLFMIFLFVLIVGKVFYIQVFSYRKLESLADDLWSRNLPIAADRGLILDRNGIVLADNITTVSLVLIPSQIVNKEEVSKTLAEILNVSYDEIYEHVSKNVSIERVHPEGRGLSYDIADRISSYHYDGVYLVKESKRYYPYENMLSHVLGYVGIDNQGLSGLELQYDDILTGEDGAIQYYSDAKGNKLEMDEVYQEPTSGMNLSLTIDINIQKSLERELDNAVSMFNPDMALAVVMDPNTGEILGMSSRPNYNPNSYQDYSMETLSRNLPIWSSYEPGSTFKIVTMSAAVNEGIIDIFNDHFYDSGKVRVDTATIKCWKSAGHGDQTFLQVLQNSCNPGFVKLGQMLGKETLFDYIERFGFGEKTGIDLQGEGTGIIFDLEDVGNIELATSAFGQGVSVTPIQQITAVSAAINGGSLYKPYIVKSIVEPATGSIVENHEKEFVRTVISEEASEIMRYALETVVALGGGRSAYIDGYRIGGKTGTAQKAVNGQYLVNNYIMSFVGIVPSNNPQAVLYIALDNPKNTALLSSYTTTPIARRILLDIIDALDIERQPDQVEKDYEWYDDVYVEVPDVVGKSLKEAKALLKDFTPTYTGDGEKVIEQSPEAGERIPKGSVVRLLLE</sequence>
<dbReference type="GO" id="GO:0005886">
    <property type="term" value="C:plasma membrane"/>
    <property type="evidence" value="ECO:0007669"/>
    <property type="project" value="TreeGrafter"/>
</dbReference>
<dbReference type="PROSITE" id="PS51178">
    <property type="entry name" value="PASTA"/>
    <property type="match status" value="1"/>
</dbReference>
<dbReference type="EMBL" id="DVFU01000117">
    <property type="protein sequence ID" value="HIQ65302.1"/>
    <property type="molecule type" value="Genomic_DNA"/>
</dbReference>
<dbReference type="SUPFAM" id="SSF54184">
    <property type="entry name" value="Penicillin-binding protein 2x (pbp-2x), c-terminal domain"/>
    <property type="match status" value="1"/>
</dbReference>
<evidence type="ECO:0000313" key="5">
    <source>
        <dbReference type="EMBL" id="HIQ65302.1"/>
    </source>
</evidence>
<dbReference type="CDD" id="cd06577">
    <property type="entry name" value="PASTA_pknB"/>
    <property type="match status" value="1"/>
</dbReference>
<reference evidence="5" key="2">
    <citation type="journal article" date="2021" name="PeerJ">
        <title>Extensive microbial diversity within the chicken gut microbiome revealed by metagenomics and culture.</title>
        <authorList>
            <person name="Gilroy R."/>
            <person name="Ravi A."/>
            <person name="Getino M."/>
            <person name="Pursley I."/>
            <person name="Horton D.L."/>
            <person name="Alikhan N.F."/>
            <person name="Baker D."/>
            <person name="Gharbi K."/>
            <person name="Hall N."/>
            <person name="Watson M."/>
            <person name="Adriaenssens E.M."/>
            <person name="Foster-Nyarko E."/>
            <person name="Jarju S."/>
            <person name="Secka A."/>
            <person name="Antonio M."/>
            <person name="Oren A."/>
            <person name="Chaudhuri R.R."/>
            <person name="La Ragione R."/>
            <person name="Hildebrand F."/>
            <person name="Pallen M.J."/>
        </authorList>
    </citation>
    <scope>NUCLEOTIDE SEQUENCE</scope>
    <source>
        <strain evidence="5">CHK165-10780</strain>
    </source>
</reference>